<dbReference type="InterPro" id="IPR046342">
    <property type="entry name" value="CBS_dom_sf"/>
</dbReference>
<name>A0A8J2VJR8_9RHOB</name>
<feature type="transmembrane region" description="Helical" evidence="11">
    <location>
        <begin position="100"/>
        <end position="120"/>
    </location>
</feature>
<dbReference type="SMART" id="SM01091">
    <property type="entry name" value="CorC_HlyC"/>
    <property type="match status" value="1"/>
</dbReference>
<reference evidence="14" key="2">
    <citation type="submission" date="2020-09" db="EMBL/GenBank/DDBJ databases">
        <authorList>
            <person name="Sun Q."/>
            <person name="Sedlacek I."/>
        </authorList>
    </citation>
    <scope>NUCLEOTIDE SEQUENCE</scope>
    <source>
        <strain evidence="14">CCM 7684</strain>
    </source>
</reference>
<dbReference type="CDD" id="cd04590">
    <property type="entry name" value="CBS_pair_CorC_HlyC_assoc"/>
    <property type="match status" value="1"/>
</dbReference>
<dbReference type="InterPro" id="IPR036318">
    <property type="entry name" value="FAD-bd_PCMH-like_sf"/>
</dbReference>
<dbReference type="InterPro" id="IPR000644">
    <property type="entry name" value="CBS_dom"/>
</dbReference>
<evidence type="ECO:0000256" key="10">
    <source>
        <dbReference type="PROSITE-ProRule" id="PRU01193"/>
    </source>
</evidence>
<sequence length="425" mass="44897">MFEILILCALIVLNGVLAMSELAVVSSRPARLEALVRSGRSGAKAAQALAADPGRFLSTVQIGITLVGILSGAFGGATLGQRLSELLIDAGLSERAADTLGVGIVVAAITYLSLIIGELVPKQLALRNPEAVASTVAPAMRFLAIAAAPLVWLLDRSGKLVLRLFKSDDGASSGVTEDEIRLIVAEAETAGVVEPEERRMISAVLRLGERSVRAVMTARHEIDWIDLDESSETILADLRQTPHSRLPAARGSLDAVEGVVVAKRLIETLMNGGDAASCVEAAPVVIDTLDALDALETLRGSPLHMALVHDEYGQFEGVLTSFDLLESIVGAFPDSSSAEDPMLVERSDGSYLVDGLTPVDDLSERLGVEFATERGVQSVAGIVISALRRLPEVGESVQIDGYVFEVVDMDGRRIDKVMVSKAPAA</sequence>
<feature type="domain" description="CBS" evidence="12">
    <location>
        <begin position="275"/>
        <end position="336"/>
    </location>
</feature>
<dbReference type="PANTHER" id="PTHR43099">
    <property type="entry name" value="UPF0053 PROTEIN YRKA"/>
    <property type="match status" value="1"/>
</dbReference>
<protein>
    <submittedName>
        <fullName evidence="14">Hemolysin</fullName>
    </submittedName>
</protein>
<evidence type="ECO:0000256" key="8">
    <source>
        <dbReference type="ARBA" id="ARBA00023136"/>
    </source>
</evidence>
<keyword evidence="7 9" id="KW-0129">CBS domain</keyword>
<dbReference type="InterPro" id="IPR016169">
    <property type="entry name" value="FAD-bd_PCMH_sub2"/>
</dbReference>
<feature type="transmembrane region" description="Helical" evidence="11">
    <location>
        <begin position="60"/>
        <end position="79"/>
    </location>
</feature>
<accession>A0A8J2VJR8</accession>
<reference evidence="14" key="1">
    <citation type="journal article" date="2014" name="Int. J. Syst. Evol. Microbiol.">
        <title>Complete genome sequence of Corynebacterium casei LMG S-19264T (=DSM 44701T), isolated from a smear-ripened cheese.</title>
        <authorList>
            <consortium name="US DOE Joint Genome Institute (JGI-PGF)"/>
            <person name="Walter F."/>
            <person name="Albersmeier A."/>
            <person name="Kalinowski J."/>
            <person name="Ruckert C."/>
        </authorList>
    </citation>
    <scope>NUCLEOTIDE SEQUENCE</scope>
    <source>
        <strain evidence="14">CCM 7684</strain>
    </source>
</reference>
<keyword evidence="15" id="KW-1185">Reference proteome</keyword>
<keyword evidence="3" id="KW-1003">Cell membrane</keyword>
<dbReference type="InterPro" id="IPR002550">
    <property type="entry name" value="CNNM"/>
</dbReference>
<gene>
    <name evidence="14" type="ORF">GCM10007276_01180</name>
</gene>
<dbReference type="GO" id="GO:0005886">
    <property type="term" value="C:plasma membrane"/>
    <property type="evidence" value="ECO:0007669"/>
    <property type="project" value="UniProtKB-SubCell"/>
</dbReference>
<evidence type="ECO:0000259" key="13">
    <source>
        <dbReference type="PROSITE" id="PS51846"/>
    </source>
</evidence>
<keyword evidence="5" id="KW-0677">Repeat</keyword>
<keyword evidence="8 10" id="KW-0472">Membrane</keyword>
<evidence type="ECO:0000256" key="5">
    <source>
        <dbReference type="ARBA" id="ARBA00022737"/>
    </source>
</evidence>
<evidence type="ECO:0000256" key="4">
    <source>
        <dbReference type="ARBA" id="ARBA00022692"/>
    </source>
</evidence>
<dbReference type="Proteomes" id="UP000602745">
    <property type="component" value="Unassembled WGS sequence"/>
</dbReference>
<dbReference type="PANTHER" id="PTHR43099:SF5">
    <property type="entry name" value="HLYC_CORC FAMILY TRANSPORTER"/>
    <property type="match status" value="1"/>
</dbReference>
<organism evidence="14 15">
    <name type="scientific">Agaricicola taiwanensis</name>
    <dbReference type="NCBI Taxonomy" id="591372"/>
    <lineage>
        <taxon>Bacteria</taxon>
        <taxon>Pseudomonadati</taxon>
        <taxon>Pseudomonadota</taxon>
        <taxon>Alphaproteobacteria</taxon>
        <taxon>Rhodobacterales</taxon>
        <taxon>Paracoccaceae</taxon>
        <taxon>Agaricicola</taxon>
    </lineage>
</organism>
<dbReference type="SUPFAM" id="SSF56176">
    <property type="entry name" value="FAD-binding/transporter-associated domain-like"/>
    <property type="match status" value="1"/>
</dbReference>
<evidence type="ECO:0000313" key="14">
    <source>
        <dbReference type="EMBL" id="GGE27748.1"/>
    </source>
</evidence>
<evidence type="ECO:0000256" key="7">
    <source>
        <dbReference type="ARBA" id="ARBA00023122"/>
    </source>
</evidence>
<dbReference type="InterPro" id="IPR005170">
    <property type="entry name" value="Transptr-assoc_dom"/>
</dbReference>
<evidence type="ECO:0000256" key="1">
    <source>
        <dbReference type="ARBA" id="ARBA00004651"/>
    </source>
</evidence>
<evidence type="ECO:0000256" key="2">
    <source>
        <dbReference type="ARBA" id="ARBA00006446"/>
    </source>
</evidence>
<dbReference type="PROSITE" id="PS51371">
    <property type="entry name" value="CBS"/>
    <property type="match status" value="1"/>
</dbReference>
<dbReference type="EMBL" id="BMCP01000001">
    <property type="protein sequence ID" value="GGE27748.1"/>
    <property type="molecule type" value="Genomic_DNA"/>
</dbReference>
<keyword evidence="4 10" id="KW-0812">Transmembrane</keyword>
<evidence type="ECO:0000256" key="11">
    <source>
        <dbReference type="SAM" id="Phobius"/>
    </source>
</evidence>
<proteinExistence type="inferred from homology"/>
<dbReference type="SUPFAM" id="SSF54631">
    <property type="entry name" value="CBS-domain pair"/>
    <property type="match status" value="1"/>
</dbReference>
<dbReference type="RefSeq" id="WP_188407737.1">
    <property type="nucleotide sequence ID" value="NZ_BMCP01000001.1"/>
</dbReference>
<dbReference type="Gene3D" id="3.10.580.10">
    <property type="entry name" value="CBS-domain"/>
    <property type="match status" value="1"/>
</dbReference>
<dbReference type="InterPro" id="IPR044751">
    <property type="entry name" value="Ion_transp-like_CBS"/>
</dbReference>
<evidence type="ECO:0000259" key="12">
    <source>
        <dbReference type="PROSITE" id="PS51371"/>
    </source>
</evidence>
<dbReference type="PROSITE" id="PS51846">
    <property type="entry name" value="CNNM"/>
    <property type="match status" value="1"/>
</dbReference>
<feature type="domain" description="CNNM transmembrane" evidence="13">
    <location>
        <begin position="1"/>
        <end position="197"/>
    </location>
</feature>
<dbReference type="GO" id="GO:0050660">
    <property type="term" value="F:flavin adenine dinucleotide binding"/>
    <property type="evidence" value="ECO:0007669"/>
    <property type="project" value="InterPro"/>
</dbReference>
<feature type="transmembrane region" description="Helical" evidence="11">
    <location>
        <begin position="132"/>
        <end position="154"/>
    </location>
</feature>
<keyword evidence="6 10" id="KW-1133">Transmembrane helix</keyword>
<comment type="similarity">
    <text evidence="2">Belongs to the UPF0053 family. Hemolysin C subfamily.</text>
</comment>
<dbReference type="Pfam" id="PF01595">
    <property type="entry name" value="CNNM"/>
    <property type="match status" value="1"/>
</dbReference>
<evidence type="ECO:0000256" key="6">
    <source>
        <dbReference type="ARBA" id="ARBA00022989"/>
    </source>
</evidence>
<evidence type="ECO:0000313" key="15">
    <source>
        <dbReference type="Proteomes" id="UP000602745"/>
    </source>
</evidence>
<dbReference type="Gene3D" id="3.30.465.10">
    <property type="match status" value="1"/>
</dbReference>
<dbReference type="Pfam" id="PF03471">
    <property type="entry name" value="CorC_HlyC"/>
    <property type="match status" value="1"/>
</dbReference>
<evidence type="ECO:0000256" key="9">
    <source>
        <dbReference type="PROSITE-ProRule" id="PRU00703"/>
    </source>
</evidence>
<evidence type="ECO:0000256" key="3">
    <source>
        <dbReference type="ARBA" id="ARBA00022475"/>
    </source>
</evidence>
<dbReference type="InterPro" id="IPR051676">
    <property type="entry name" value="UPF0053_domain"/>
</dbReference>
<comment type="subcellular location">
    <subcellularLocation>
        <location evidence="1">Cell membrane</location>
        <topology evidence="1">Multi-pass membrane protein</topology>
    </subcellularLocation>
</comment>
<comment type="caution">
    <text evidence="14">The sequence shown here is derived from an EMBL/GenBank/DDBJ whole genome shotgun (WGS) entry which is preliminary data.</text>
</comment>
<dbReference type="AlphaFoldDB" id="A0A8J2VJR8"/>